<dbReference type="Proteomes" id="UP000034172">
    <property type="component" value="Unassembled WGS sequence"/>
</dbReference>
<evidence type="ECO:0000313" key="1">
    <source>
        <dbReference type="EMBL" id="KKT49459.1"/>
    </source>
</evidence>
<accession>A0A0G1KNB2</accession>
<proteinExistence type="predicted"/>
<organism evidence="1 2">
    <name type="scientific">Candidatus Collierbacteria bacterium GW2011_GWC2_44_18</name>
    <dbReference type="NCBI Taxonomy" id="1618392"/>
    <lineage>
        <taxon>Bacteria</taxon>
        <taxon>Candidatus Collieribacteriota</taxon>
    </lineage>
</organism>
<reference evidence="1 2" key="1">
    <citation type="journal article" date="2015" name="Nature">
        <title>rRNA introns, odd ribosomes, and small enigmatic genomes across a large radiation of phyla.</title>
        <authorList>
            <person name="Brown C.T."/>
            <person name="Hug L.A."/>
            <person name="Thomas B.C."/>
            <person name="Sharon I."/>
            <person name="Castelle C.J."/>
            <person name="Singh A."/>
            <person name="Wilkins M.J."/>
            <person name="Williams K.H."/>
            <person name="Banfield J.F."/>
        </authorList>
    </citation>
    <scope>NUCLEOTIDE SEQUENCE [LARGE SCALE GENOMIC DNA]</scope>
</reference>
<sequence>MFWFDLCGMGWPFSAYKQTSQVIPFLNGVKAVSFAVYTT</sequence>
<name>A0A0G1KNB2_9BACT</name>
<protein>
    <submittedName>
        <fullName evidence="1">Uncharacterized protein</fullName>
    </submittedName>
</protein>
<dbReference type="EMBL" id="LCIE01000006">
    <property type="protein sequence ID" value="KKT49459.1"/>
    <property type="molecule type" value="Genomic_DNA"/>
</dbReference>
<evidence type="ECO:0000313" key="2">
    <source>
        <dbReference type="Proteomes" id="UP000034172"/>
    </source>
</evidence>
<comment type="caution">
    <text evidence="1">The sequence shown here is derived from an EMBL/GenBank/DDBJ whole genome shotgun (WGS) entry which is preliminary data.</text>
</comment>
<gene>
    <name evidence="1" type="ORF">UW41_C0006G0027</name>
</gene>
<dbReference type="AlphaFoldDB" id="A0A0G1KNB2"/>